<gene>
    <name evidence="1" type="ORF">GBA65_22120</name>
</gene>
<dbReference type="EMBL" id="CP045122">
    <property type="protein sequence ID" value="QIN81132.1"/>
    <property type="molecule type" value="Genomic_DNA"/>
</dbReference>
<evidence type="ECO:0000313" key="1">
    <source>
        <dbReference type="EMBL" id="QIN81132.1"/>
    </source>
</evidence>
<reference evidence="1 2" key="1">
    <citation type="submission" date="2019-10" db="EMBL/GenBank/DDBJ databases">
        <title>Rubrobacter sp nov SCSIO 52915 isolated from a deep-sea sediment in the South China Sea.</title>
        <authorList>
            <person name="Chen R.W."/>
        </authorList>
    </citation>
    <scope>NUCLEOTIDE SEQUENCE [LARGE SCALE GENOMIC DNA]</scope>
    <source>
        <strain evidence="1 2">SCSIO 52915</strain>
        <plasmid evidence="1 2">unnamed1</plasmid>
    </source>
</reference>
<proteinExistence type="predicted"/>
<protein>
    <submittedName>
        <fullName evidence="1">Uncharacterized protein</fullName>
    </submittedName>
</protein>
<name>A0A6G8Q3T4_9ACTN</name>
<dbReference type="RefSeq" id="WP_166398846.1">
    <property type="nucleotide sequence ID" value="NZ_CP045122.1"/>
</dbReference>
<dbReference type="Proteomes" id="UP000502706">
    <property type="component" value="Plasmid unnamed1"/>
</dbReference>
<evidence type="ECO:0000313" key="2">
    <source>
        <dbReference type="Proteomes" id="UP000502706"/>
    </source>
</evidence>
<dbReference type="KEGG" id="rmar:GBA65_22120"/>
<keyword evidence="1" id="KW-0614">Plasmid</keyword>
<dbReference type="AlphaFoldDB" id="A0A6G8Q3T4"/>
<sequence length="104" mass="10917">MEGTFGTTKRFVICRLGAENRRGRRRELVDETDLLSQAEALPALLAAEHAAREGTTLRAPEASFSYEALCARTGRIVARHDAAGAPAWVLQVLGAAGASGPAAA</sequence>
<organism evidence="1 2">
    <name type="scientific">Rubrobacter marinus</name>
    <dbReference type="NCBI Taxonomy" id="2653852"/>
    <lineage>
        <taxon>Bacteria</taxon>
        <taxon>Bacillati</taxon>
        <taxon>Actinomycetota</taxon>
        <taxon>Rubrobacteria</taxon>
        <taxon>Rubrobacterales</taxon>
        <taxon>Rubrobacteraceae</taxon>
        <taxon>Rubrobacter</taxon>
    </lineage>
</organism>
<geneLocation type="plasmid" evidence="1 2">
    <name>unnamed1</name>
</geneLocation>
<accession>A0A6G8Q3T4</accession>
<keyword evidence="2" id="KW-1185">Reference proteome</keyword>